<evidence type="ECO:0000313" key="2">
    <source>
        <dbReference type="Proteomes" id="UP000234966"/>
    </source>
</evidence>
<proteinExistence type="predicted"/>
<comment type="caution">
    <text evidence="1">The sequence shown here is derived from an EMBL/GenBank/DDBJ whole genome shotgun (WGS) entry which is preliminary data.</text>
</comment>
<reference evidence="1 2" key="1">
    <citation type="submission" date="2017-07" db="EMBL/GenBank/DDBJ databases">
        <title>Genomes of Fischerella (Mastigocladus) sp. strains.</title>
        <authorList>
            <person name="Miller S.R."/>
        </authorList>
    </citation>
    <scope>NUCLEOTIDE SEQUENCE [LARGE SCALE GENOMIC DNA]</scope>
    <source>
        <strain evidence="1 2">CCMEE 5330</strain>
    </source>
</reference>
<accession>A0A2N6LXK2</accession>
<protein>
    <submittedName>
        <fullName evidence="1">Uncharacterized protein</fullName>
    </submittedName>
</protein>
<dbReference type="AlphaFoldDB" id="A0A2N6LXK2"/>
<organism evidence="1 2">
    <name type="scientific">Fischerella thermalis CCMEE 5330</name>
    <dbReference type="NCBI Taxonomy" id="2019670"/>
    <lineage>
        <taxon>Bacteria</taxon>
        <taxon>Bacillati</taxon>
        <taxon>Cyanobacteriota</taxon>
        <taxon>Cyanophyceae</taxon>
        <taxon>Nostocales</taxon>
        <taxon>Hapalosiphonaceae</taxon>
        <taxon>Fischerella</taxon>
    </lineage>
</organism>
<gene>
    <name evidence="1" type="ORF">CEN41_22025</name>
</gene>
<dbReference type="Proteomes" id="UP000234966">
    <property type="component" value="Unassembled WGS sequence"/>
</dbReference>
<dbReference type="EMBL" id="NMQI01000593">
    <property type="protein sequence ID" value="PMB39253.1"/>
    <property type="molecule type" value="Genomic_DNA"/>
</dbReference>
<feature type="non-terminal residue" evidence="1">
    <location>
        <position position="1"/>
    </location>
</feature>
<sequence>GMNRKGAKDAKKENLVQPHSARGLGYFVIWHQAKTASSLTNYLLPITNYRPQRIISVFKRI</sequence>
<evidence type="ECO:0000313" key="1">
    <source>
        <dbReference type="EMBL" id="PMB39253.1"/>
    </source>
</evidence>
<name>A0A2N6LXK2_9CYAN</name>